<keyword evidence="3" id="KW-0235">DNA replication</keyword>
<evidence type="ECO:0000256" key="6">
    <source>
        <dbReference type="ARBA" id="ARBA00041131"/>
    </source>
</evidence>
<accession>A0AAE0GYQ8</accession>
<dbReference type="PANTHER" id="PTHR45674">
    <property type="entry name" value="DNA LIGASE 1/3 FAMILY MEMBER"/>
    <property type="match status" value="1"/>
</dbReference>
<dbReference type="CDD" id="cd07969">
    <property type="entry name" value="OBF_DNA_ligase_I"/>
    <property type="match status" value="1"/>
</dbReference>
<reference evidence="10 11" key="1">
    <citation type="journal article" date="2015" name="Genome Biol. Evol.">
        <title>Comparative Genomics of a Bacterivorous Green Alga Reveals Evolutionary Causalities and Consequences of Phago-Mixotrophic Mode of Nutrition.</title>
        <authorList>
            <person name="Burns J.A."/>
            <person name="Paasch A."/>
            <person name="Narechania A."/>
            <person name="Kim E."/>
        </authorList>
    </citation>
    <scope>NUCLEOTIDE SEQUENCE [LARGE SCALE GENOMIC DNA]</scope>
    <source>
        <strain evidence="10 11">PLY_AMNH</strain>
    </source>
</reference>
<evidence type="ECO:0000256" key="8">
    <source>
        <dbReference type="RuleBase" id="RU004196"/>
    </source>
</evidence>
<dbReference type="EMBL" id="LGRX02001605">
    <property type="protein sequence ID" value="KAK3285846.1"/>
    <property type="molecule type" value="Genomic_DNA"/>
</dbReference>
<dbReference type="GO" id="GO:0003910">
    <property type="term" value="F:DNA ligase (ATP) activity"/>
    <property type="evidence" value="ECO:0007669"/>
    <property type="project" value="InterPro"/>
</dbReference>
<dbReference type="PROSITE" id="PS50160">
    <property type="entry name" value="DNA_LIGASE_A3"/>
    <property type="match status" value="1"/>
</dbReference>
<evidence type="ECO:0000256" key="4">
    <source>
        <dbReference type="ARBA" id="ARBA00022741"/>
    </source>
</evidence>
<dbReference type="PANTHER" id="PTHR45674:SF4">
    <property type="entry name" value="DNA LIGASE 1"/>
    <property type="match status" value="1"/>
</dbReference>
<dbReference type="GO" id="GO:0005524">
    <property type="term" value="F:ATP binding"/>
    <property type="evidence" value="ECO:0007669"/>
    <property type="project" value="UniProtKB-KW"/>
</dbReference>
<keyword evidence="4" id="KW-0547">Nucleotide-binding</keyword>
<evidence type="ECO:0000313" key="11">
    <source>
        <dbReference type="Proteomes" id="UP001190700"/>
    </source>
</evidence>
<evidence type="ECO:0000313" key="10">
    <source>
        <dbReference type="EMBL" id="KAK3285846.1"/>
    </source>
</evidence>
<dbReference type="GO" id="GO:0005739">
    <property type="term" value="C:mitochondrion"/>
    <property type="evidence" value="ECO:0007669"/>
    <property type="project" value="TreeGrafter"/>
</dbReference>
<dbReference type="InterPro" id="IPR050191">
    <property type="entry name" value="ATP-dep_DNA_ligase"/>
</dbReference>
<dbReference type="NCBIfam" id="TIGR00574">
    <property type="entry name" value="dnl1"/>
    <property type="match status" value="1"/>
</dbReference>
<dbReference type="InterPro" id="IPR012309">
    <property type="entry name" value="DNA_ligase_ATP-dep_C"/>
</dbReference>
<gene>
    <name evidence="10" type="ORF">CYMTET_6557</name>
</gene>
<dbReference type="GO" id="GO:0071897">
    <property type="term" value="P:DNA biosynthetic process"/>
    <property type="evidence" value="ECO:0007669"/>
    <property type="project" value="InterPro"/>
</dbReference>
<evidence type="ECO:0000256" key="1">
    <source>
        <dbReference type="ARBA" id="ARBA00007572"/>
    </source>
</evidence>
<keyword evidence="2 10" id="KW-0436">Ligase</keyword>
<feature type="domain" description="ATP-dependent DNA ligase family profile" evidence="9">
    <location>
        <begin position="1"/>
        <end position="110"/>
    </location>
</feature>
<dbReference type="Gene3D" id="2.40.50.140">
    <property type="entry name" value="Nucleic acid-binding proteins"/>
    <property type="match status" value="1"/>
</dbReference>
<evidence type="ECO:0000256" key="3">
    <source>
        <dbReference type="ARBA" id="ARBA00022705"/>
    </source>
</evidence>
<evidence type="ECO:0000259" key="9">
    <source>
        <dbReference type="PROSITE" id="PS50160"/>
    </source>
</evidence>
<dbReference type="GO" id="GO:0005634">
    <property type="term" value="C:nucleus"/>
    <property type="evidence" value="ECO:0007669"/>
    <property type="project" value="TreeGrafter"/>
</dbReference>
<dbReference type="Pfam" id="PF01068">
    <property type="entry name" value="DNA_ligase_A_M"/>
    <property type="match status" value="1"/>
</dbReference>
<feature type="non-terminal residue" evidence="10">
    <location>
        <position position="1"/>
    </location>
</feature>
<dbReference type="InterPro" id="IPR000977">
    <property type="entry name" value="DNA_ligase_ATP-dep"/>
</dbReference>
<keyword evidence="11" id="KW-1185">Reference proteome</keyword>
<evidence type="ECO:0000256" key="5">
    <source>
        <dbReference type="ARBA" id="ARBA00022840"/>
    </source>
</evidence>
<comment type="similarity">
    <text evidence="1 8">Belongs to the ATP-dependent DNA ligase family.</text>
</comment>
<dbReference type="Proteomes" id="UP001190700">
    <property type="component" value="Unassembled WGS sequence"/>
</dbReference>
<dbReference type="InterPro" id="IPR016059">
    <property type="entry name" value="DNA_ligase_ATP-dep_CS"/>
</dbReference>
<evidence type="ECO:0000256" key="7">
    <source>
        <dbReference type="ARBA" id="ARBA00041666"/>
    </source>
</evidence>
<keyword evidence="5" id="KW-0067">ATP-binding</keyword>
<dbReference type="Gene3D" id="3.30.1490.70">
    <property type="match status" value="1"/>
</dbReference>
<dbReference type="InterPro" id="IPR012310">
    <property type="entry name" value="DNA_ligase_ATP-dep_cent"/>
</dbReference>
<name>A0AAE0GYQ8_9CHLO</name>
<proteinExistence type="inferred from homology"/>
<comment type="caution">
    <text evidence="10">The sequence shown here is derived from an EMBL/GenBank/DDBJ whole genome shotgun (WGS) entry which is preliminary data.</text>
</comment>
<dbReference type="GO" id="GO:0006310">
    <property type="term" value="P:DNA recombination"/>
    <property type="evidence" value="ECO:0007669"/>
    <property type="project" value="InterPro"/>
</dbReference>
<dbReference type="PROSITE" id="PS00333">
    <property type="entry name" value="DNA_LIGASE_A2"/>
    <property type="match status" value="1"/>
</dbReference>
<dbReference type="InterPro" id="IPR012340">
    <property type="entry name" value="NA-bd_OB-fold"/>
</dbReference>
<evidence type="ECO:0000256" key="2">
    <source>
        <dbReference type="ARBA" id="ARBA00022598"/>
    </source>
</evidence>
<dbReference type="SUPFAM" id="SSF50249">
    <property type="entry name" value="Nucleic acid-binding proteins"/>
    <property type="match status" value="1"/>
</dbReference>
<protein>
    <recommendedName>
        <fullName evidence="6">DNA ligase 1</fullName>
    </recommendedName>
    <alternativeName>
        <fullName evidence="7">DNA ligase I</fullName>
    </alternativeName>
</protein>
<dbReference type="Pfam" id="PF04679">
    <property type="entry name" value="DNA_ligase_A_C"/>
    <property type="match status" value="1"/>
</dbReference>
<organism evidence="10 11">
    <name type="scientific">Cymbomonas tetramitiformis</name>
    <dbReference type="NCBI Taxonomy" id="36881"/>
    <lineage>
        <taxon>Eukaryota</taxon>
        <taxon>Viridiplantae</taxon>
        <taxon>Chlorophyta</taxon>
        <taxon>Pyramimonadophyceae</taxon>
        <taxon>Pyramimonadales</taxon>
        <taxon>Pyramimonadaceae</taxon>
        <taxon>Cymbomonas</taxon>
    </lineage>
</organism>
<dbReference type="GO" id="GO:0006281">
    <property type="term" value="P:DNA repair"/>
    <property type="evidence" value="ECO:0007669"/>
    <property type="project" value="InterPro"/>
</dbReference>
<dbReference type="AlphaFoldDB" id="A0AAE0GYQ8"/>
<sequence length="232" mass="26181">ETLTERRKLLYESLKETEGEMMFAIERTSRDVEELGMFLTESINAGTEGLIVKALDTTYEPSKRSLNWLKLKKDYMDGVGDSLDLVVIGGYRGKGKRAGVYGAFLMACYNDENEEYQTICKIGTGFSEENLELFASQLKELEIDQPRPYYSYGEGPNVMPDVWFEAKAVWEVKAADLSISPVHKAALGQVDDGKGIALRFPRFLRVRDDKKPDMATNATQVTEMYNAQSLIQ</sequence>
<dbReference type="FunFam" id="2.40.50.140:FF:000062">
    <property type="entry name" value="DNA ligase"/>
    <property type="match status" value="1"/>
</dbReference>
<dbReference type="SUPFAM" id="SSF56091">
    <property type="entry name" value="DNA ligase/mRNA capping enzyme, catalytic domain"/>
    <property type="match status" value="1"/>
</dbReference>
<dbReference type="GO" id="GO:0006273">
    <property type="term" value="P:lagging strand elongation"/>
    <property type="evidence" value="ECO:0007669"/>
    <property type="project" value="TreeGrafter"/>
</dbReference>